<dbReference type="Proteomes" id="UP001295469">
    <property type="component" value="Chromosome C06"/>
</dbReference>
<name>A0A816QGH0_BRANA</name>
<organism evidence="1">
    <name type="scientific">Brassica napus</name>
    <name type="common">Rape</name>
    <dbReference type="NCBI Taxonomy" id="3708"/>
    <lineage>
        <taxon>Eukaryota</taxon>
        <taxon>Viridiplantae</taxon>
        <taxon>Streptophyta</taxon>
        <taxon>Embryophyta</taxon>
        <taxon>Tracheophyta</taxon>
        <taxon>Spermatophyta</taxon>
        <taxon>Magnoliopsida</taxon>
        <taxon>eudicotyledons</taxon>
        <taxon>Gunneridae</taxon>
        <taxon>Pentapetalae</taxon>
        <taxon>rosids</taxon>
        <taxon>malvids</taxon>
        <taxon>Brassicales</taxon>
        <taxon>Brassicaceae</taxon>
        <taxon>Brassiceae</taxon>
        <taxon>Brassica</taxon>
    </lineage>
</organism>
<proteinExistence type="predicted"/>
<dbReference type="EMBL" id="HG994370">
    <property type="protein sequence ID" value="CAF2059569.1"/>
    <property type="molecule type" value="Genomic_DNA"/>
</dbReference>
<evidence type="ECO:0000313" key="1">
    <source>
        <dbReference type="EMBL" id="CAF2059569.1"/>
    </source>
</evidence>
<accession>A0A816QGH0</accession>
<dbReference type="AlphaFoldDB" id="A0A816QGH0"/>
<protein>
    <submittedName>
        <fullName evidence="1">(rape) hypothetical protein</fullName>
    </submittedName>
</protein>
<sequence length="67" mass="7948">VNKDSIKLLLQISVANKSFQREQSFQLIFWFLTRILETAKSKRLTTMKRQEKQVKGEDAIIPLEKRQ</sequence>
<reference evidence="1" key="1">
    <citation type="submission" date="2021-01" db="EMBL/GenBank/DDBJ databases">
        <authorList>
            <consortium name="Genoscope - CEA"/>
            <person name="William W."/>
        </authorList>
    </citation>
    <scope>NUCLEOTIDE SEQUENCE</scope>
</reference>
<gene>
    <name evidence="1" type="ORF">DARMORV10_C06P26020.1</name>
</gene>
<feature type="non-terminal residue" evidence="1">
    <location>
        <position position="1"/>
    </location>
</feature>